<sequence>MSTGEGVVSTDDFDLRCMEHFEDCVPASPGESVQLDRESLNDSNGWHVVMPLYPTAMTTDEGVTPPDDFNLRCTEFFKDYVPASPGENVQLDRESLDDSNGLNVVMPPYPTAMSTGAAPPDDFDLRCMENFDDCIPASPGKSIQLDHEEDEFPDDFDGRHAVMPLVRYFRGIPFERGRRYLSDVLTIRDNDHRLQLGRWLFKAAQKYKGLLFLYVQEDDRVHVVHDCPSSSNYYCRCRWKQEYNVRRALHEQADRQRAILISALTERDLEDVLSYYLFSKRKYNPKIWMRGTLNRLPFTRYRPRASVERKAKGRKKYQRVATRL</sequence>
<gene>
    <name evidence="1" type="ORF">JTE90_007067</name>
</gene>
<dbReference type="AlphaFoldDB" id="A0AAV6U2P1"/>
<evidence type="ECO:0008006" key="3">
    <source>
        <dbReference type="Google" id="ProtNLM"/>
    </source>
</evidence>
<keyword evidence="2" id="KW-1185">Reference proteome</keyword>
<accession>A0AAV6U2P1</accession>
<reference evidence="1 2" key="1">
    <citation type="journal article" date="2022" name="Nat. Ecol. Evol.">
        <title>A masculinizing supergene underlies an exaggerated male reproductive morph in a spider.</title>
        <authorList>
            <person name="Hendrickx F."/>
            <person name="De Corte Z."/>
            <person name="Sonet G."/>
            <person name="Van Belleghem S.M."/>
            <person name="Kostlbacher S."/>
            <person name="Vangestel C."/>
        </authorList>
    </citation>
    <scope>NUCLEOTIDE SEQUENCE [LARGE SCALE GENOMIC DNA]</scope>
    <source>
        <strain evidence="1">W744_W776</strain>
    </source>
</reference>
<proteinExistence type="predicted"/>
<dbReference type="Proteomes" id="UP000827092">
    <property type="component" value="Unassembled WGS sequence"/>
</dbReference>
<evidence type="ECO:0000313" key="2">
    <source>
        <dbReference type="Proteomes" id="UP000827092"/>
    </source>
</evidence>
<evidence type="ECO:0000313" key="1">
    <source>
        <dbReference type="EMBL" id="KAG8178083.1"/>
    </source>
</evidence>
<organism evidence="1 2">
    <name type="scientific">Oedothorax gibbosus</name>
    <dbReference type="NCBI Taxonomy" id="931172"/>
    <lineage>
        <taxon>Eukaryota</taxon>
        <taxon>Metazoa</taxon>
        <taxon>Ecdysozoa</taxon>
        <taxon>Arthropoda</taxon>
        <taxon>Chelicerata</taxon>
        <taxon>Arachnida</taxon>
        <taxon>Araneae</taxon>
        <taxon>Araneomorphae</taxon>
        <taxon>Entelegynae</taxon>
        <taxon>Araneoidea</taxon>
        <taxon>Linyphiidae</taxon>
        <taxon>Erigoninae</taxon>
        <taxon>Oedothorax</taxon>
    </lineage>
</organism>
<protein>
    <recommendedName>
        <fullName evidence="3">Transposase MuDR plant domain-containing protein</fullName>
    </recommendedName>
</protein>
<dbReference type="EMBL" id="JAFNEN010000718">
    <property type="protein sequence ID" value="KAG8178083.1"/>
    <property type="molecule type" value="Genomic_DNA"/>
</dbReference>
<name>A0AAV6U2P1_9ARAC</name>
<comment type="caution">
    <text evidence="1">The sequence shown here is derived from an EMBL/GenBank/DDBJ whole genome shotgun (WGS) entry which is preliminary data.</text>
</comment>